<dbReference type="STRING" id="47854.GA0070603_2090"/>
<sequence length="146" mass="15149">MGGAEPPAEISSTGAGYTRQEWPSLLSRRFTAATITELRHAVAARVEAAGLTGEPAEGFVLAIHELATNAVRHGGGAGHLHLRRQGDALRCDVVDHGPGADPPSIQRAGGTEAGGRGLWLADHLADSLVLRRRPDGLTATVTIALP</sequence>
<gene>
    <name evidence="3" type="ORF">GA0070603_2090</name>
</gene>
<evidence type="ECO:0000313" key="3">
    <source>
        <dbReference type="EMBL" id="SCL55872.1"/>
    </source>
</evidence>
<dbReference type="PANTHER" id="PTHR35526">
    <property type="entry name" value="ANTI-SIGMA-F FACTOR RSBW-RELATED"/>
    <property type="match status" value="1"/>
</dbReference>
<dbReference type="RefSeq" id="WP_091310896.1">
    <property type="nucleotide sequence ID" value="NZ_FMIB01000002.1"/>
</dbReference>
<proteinExistence type="predicted"/>
<dbReference type="CDD" id="cd16936">
    <property type="entry name" value="HATPase_RsbW-like"/>
    <property type="match status" value="1"/>
</dbReference>
<organism evidence="3 4">
    <name type="scientific">Micromonospora chersina</name>
    <dbReference type="NCBI Taxonomy" id="47854"/>
    <lineage>
        <taxon>Bacteria</taxon>
        <taxon>Bacillati</taxon>
        <taxon>Actinomycetota</taxon>
        <taxon>Actinomycetes</taxon>
        <taxon>Micromonosporales</taxon>
        <taxon>Micromonosporaceae</taxon>
        <taxon>Micromonospora</taxon>
    </lineage>
</organism>
<accession>A0A1C6UPC5</accession>
<dbReference type="Gene3D" id="3.30.565.10">
    <property type="entry name" value="Histidine kinase-like ATPase, C-terminal domain"/>
    <property type="match status" value="1"/>
</dbReference>
<dbReference type="SUPFAM" id="SSF55874">
    <property type="entry name" value="ATPase domain of HSP90 chaperone/DNA topoisomerase II/histidine kinase"/>
    <property type="match status" value="1"/>
</dbReference>
<keyword evidence="3" id="KW-0808">Transferase</keyword>
<evidence type="ECO:0000256" key="1">
    <source>
        <dbReference type="ARBA" id="ARBA00022527"/>
    </source>
</evidence>
<evidence type="ECO:0000259" key="2">
    <source>
        <dbReference type="Pfam" id="PF13581"/>
    </source>
</evidence>
<dbReference type="EMBL" id="FMIB01000002">
    <property type="protein sequence ID" value="SCL55872.1"/>
    <property type="molecule type" value="Genomic_DNA"/>
</dbReference>
<dbReference type="AlphaFoldDB" id="A0A1C6UPC5"/>
<keyword evidence="3" id="KW-0418">Kinase</keyword>
<dbReference type="GeneID" id="43278742"/>
<evidence type="ECO:0000313" key="4">
    <source>
        <dbReference type="Proteomes" id="UP000198605"/>
    </source>
</evidence>
<keyword evidence="1" id="KW-0723">Serine/threonine-protein kinase</keyword>
<dbReference type="Pfam" id="PF13581">
    <property type="entry name" value="HATPase_c_2"/>
    <property type="match status" value="1"/>
</dbReference>
<protein>
    <submittedName>
        <fullName evidence="3">Anti-sigma regulatory factor (Ser/Thr protein kinase)</fullName>
    </submittedName>
</protein>
<reference evidence="4" key="1">
    <citation type="submission" date="2016-06" db="EMBL/GenBank/DDBJ databases">
        <authorList>
            <person name="Varghese N."/>
            <person name="Submissions Spin"/>
        </authorList>
    </citation>
    <scope>NUCLEOTIDE SEQUENCE [LARGE SCALE GENOMIC DNA]</scope>
    <source>
        <strain evidence="4">DSM 44151</strain>
    </source>
</reference>
<name>A0A1C6UPC5_9ACTN</name>
<keyword evidence="4" id="KW-1185">Reference proteome</keyword>
<dbReference type="GO" id="GO:0004674">
    <property type="term" value="F:protein serine/threonine kinase activity"/>
    <property type="evidence" value="ECO:0007669"/>
    <property type="project" value="UniProtKB-KW"/>
</dbReference>
<dbReference type="InterPro" id="IPR050267">
    <property type="entry name" value="Anti-sigma-factor_SerPK"/>
</dbReference>
<dbReference type="OrthoDB" id="4350801at2"/>
<dbReference type="Proteomes" id="UP000198605">
    <property type="component" value="Unassembled WGS sequence"/>
</dbReference>
<feature type="domain" description="Histidine kinase/HSP90-like ATPase" evidence="2">
    <location>
        <begin position="31"/>
        <end position="142"/>
    </location>
</feature>
<dbReference type="InterPro" id="IPR036890">
    <property type="entry name" value="HATPase_C_sf"/>
</dbReference>
<dbReference type="InterPro" id="IPR003594">
    <property type="entry name" value="HATPase_dom"/>
</dbReference>
<dbReference type="PANTHER" id="PTHR35526:SF3">
    <property type="entry name" value="ANTI-SIGMA-F FACTOR RSBW"/>
    <property type="match status" value="1"/>
</dbReference>